<reference evidence="2 3" key="1">
    <citation type="submission" date="2021-01" db="EMBL/GenBank/DDBJ databases">
        <title>Chryseolinea sp. Jin1 Genome sequencing and assembly.</title>
        <authorList>
            <person name="Kim I."/>
        </authorList>
    </citation>
    <scope>NUCLEOTIDE SEQUENCE [LARGE SCALE GENOMIC DNA]</scope>
    <source>
        <strain evidence="2 3">Jin1</strain>
    </source>
</reference>
<dbReference type="NCBIfam" id="NF033711">
    <property type="entry name" value="T9SS_PorQ"/>
    <property type="match status" value="1"/>
</dbReference>
<feature type="chain" id="PRO_5046702782" evidence="1">
    <location>
        <begin position="20"/>
        <end position="333"/>
    </location>
</feature>
<sequence length="333" mass="36130">MRRKLLLYLLVALTTPAFAQDGVRKSFEFLHMPNNARQAALGGPNVSLADRDLNFFFSNPALSGDSLAGTASASYQFYVASIGQATVAYAHKFKKLGTLNFGVQHLNYGTINGYDATGAPTDDFKSGETVLVVGKSHQVRHFRLGVNVKMAFSNIAGYRASALMMDVGGLFVHPSQDLRVGLAVKNLGAVLSQYSPTSSATLPFDVQLGVTFKPEHMPLRFSITGYNLARRNVIYNDPDAAPGSFDKVLRRLTFGAEVLLHKNVNVLLGYNYLVHQELKLANAGGGAGLSFGFSARIKSVEFVFSRGGYVVGNAGYTFTLSKNIDSLLKRRDL</sequence>
<keyword evidence="1" id="KW-0732">Signal</keyword>
<accession>A0ABS1KPJ5</accession>
<proteinExistence type="predicted"/>
<dbReference type="Proteomes" id="UP000613030">
    <property type="component" value="Unassembled WGS sequence"/>
</dbReference>
<protein>
    <submittedName>
        <fullName evidence="2">Type IX secretion system protein PorQ</fullName>
    </submittedName>
</protein>
<keyword evidence="3" id="KW-1185">Reference proteome</keyword>
<name>A0ABS1KPJ5_9BACT</name>
<dbReference type="NCBIfam" id="NF033709">
    <property type="entry name" value="PorV_fam"/>
    <property type="match status" value="1"/>
</dbReference>
<organism evidence="2 3">
    <name type="scientific">Chryseolinea lacunae</name>
    <dbReference type="NCBI Taxonomy" id="2801331"/>
    <lineage>
        <taxon>Bacteria</taxon>
        <taxon>Pseudomonadati</taxon>
        <taxon>Bacteroidota</taxon>
        <taxon>Cytophagia</taxon>
        <taxon>Cytophagales</taxon>
        <taxon>Fulvivirgaceae</taxon>
        <taxon>Chryseolinea</taxon>
    </lineage>
</organism>
<dbReference type="RefSeq" id="WP_202008614.1">
    <property type="nucleotide sequence ID" value="NZ_JAERRB010000002.1"/>
</dbReference>
<evidence type="ECO:0000313" key="2">
    <source>
        <dbReference type="EMBL" id="MBL0741260.1"/>
    </source>
</evidence>
<gene>
    <name evidence="2" type="primary">porQ</name>
    <name evidence="2" type="ORF">JI741_08510</name>
</gene>
<evidence type="ECO:0000256" key="1">
    <source>
        <dbReference type="SAM" id="SignalP"/>
    </source>
</evidence>
<comment type="caution">
    <text evidence="2">The sequence shown here is derived from an EMBL/GenBank/DDBJ whole genome shotgun (WGS) entry which is preliminary data.</text>
</comment>
<dbReference type="EMBL" id="JAERRB010000002">
    <property type="protein sequence ID" value="MBL0741260.1"/>
    <property type="molecule type" value="Genomic_DNA"/>
</dbReference>
<feature type="signal peptide" evidence="1">
    <location>
        <begin position="1"/>
        <end position="19"/>
    </location>
</feature>
<evidence type="ECO:0000313" key="3">
    <source>
        <dbReference type="Proteomes" id="UP000613030"/>
    </source>
</evidence>